<dbReference type="GeneID" id="112681286"/>
<comment type="similarity">
    <text evidence="4">Belongs to the actin family. ARP1 subfamily.</text>
</comment>
<dbReference type="RefSeq" id="XP_025407335.1">
    <property type="nucleotide sequence ID" value="XM_025551550.1"/>
</dbReference>
<dbReference type="OrthoDB" id="5132116at2759"/>
<dbReference type="Pfam" id="PF00022">
    <property type="entry name" value="Actin"/>
    <property type="match status" value="1"/>
</dbReference>
<evidence type="ECO:0000256" key="2">
    <source>
        <dbReference type="ARBA" id="ARBA00022490"/>
    </source>
</evidence>
<dbReference type="GO" id="GO:0004190">
    <property type="term" value="F:aspartic-type endopeptidase activity"/>
    <property type="evidence" value="ECO:0007669"/>
    <property type="project" value="InterPro"/>
</dbReference>
<dbReference type="CDD" id="cd13395">
    <property type="entry name" value="ASKHA_NBD_Arp4_ACTL6-like"/>
    <property type="match status" value="1"/>
</dbReference>
<feature type="non-terminal residue" evidence="6">
    <location>
        <position position="308"/>
    </location>
</feature>
<dbReference type="InterPro" id="IPR001969">
    <property type="entry name" value="Aspartic_peptidase_AS"/>
</dbReference>
<dbReference type="SMART" id="SM00268">
    <property type="entry name" value="ACTIN"/>
    <property type="match status" value="1"/>
</dbReference>
<keyword evidence="5" id="KW-1185">Reference proteome</keyword>
<dbReference type="PROSITE" id="PS00141">
    <property type="entry name" value="ASP_PROTEASE"/>
    <property type="match status" value="1"/>
</dbReference>
<protein>
    <submittedName>
        <fullName evidence="6">Actin-like protein 6B</fullName>
    </submittedName>
</protein>
<keyword evidence="3" id="KW-0206">Cytoskeleton</keyword>
<gene>
    <name evidence="6" type="primary">LOC112681286</name>
</gene>
<dbReference type="SUPFAM" id="SSF53067">
    <property type="entry name" value="Actin-like ATPase domain"/>
    <property type="match status" value="2"/>
</dbReference>
<name>A0A8B8FAE9_9HEMI</name>
<dbReference type="FunFam" id="3.30.420.40:FF:000188">
    <property type="entry name" value="Actin like 6B"/>
    <property type="match status" value="1"/>
</dbReference>
<evidence type="ECO:0000256" key="3">
    <source>
        <dbReference type="ARBA" id="ARBA00023212"/>
    </source>
</evidence>
<reference evidence="6" key="1">
    <citation type="submission" date="2025-08" db="UniProtKB">
        <authorList>
            <consortium name="RefSeq"/>
        </authorList>
    </citation>
    <scope>IDENTIFICATION</scope>
    <source>
        <tissue evidence="6">Whole body</tissue>
    </source>
</reference>
<dbReference type="InterPro" id="IPR004000">
    <property type="entry name" value="Actin"/>
</dbReference>
<dbReference type="PRINTS" id="PR00190">
    <property type="entry name" value="ACTIN"/>
</dbReference>
<evidence type="ECO:0000313" key="5">
    <source>
        <dbReference type="Proteomes" id="UP000694846"/>
    </source>
</evidence>
<dbReference type="GO" id="GO:0006508">
    <property type="term" value="P:proteolysis"/>
    <property type="evidence" value="ECO:0007669"/>
    <property type="project" value="InterPro"/>
</dbReference>
<comment type="subcellular location">
    <subcellularLocation>
        <location evidence="1">Cytoplasm</location>
        <location evidence="1">Cytoskeleton</location>
    </subcellularLocation>
</comment>
<evidence type="ECO:0000256" key="4">
    <source>
        <dbReference type="ARBA" id="ARBA00038483"/>
    </source>
</evidence>
<evidence type="ECO:0000313" key="6">
    <source>
        <dbReference type="RefSeq" id="XP_025407335.1"/>
    </source>
</evidence>
<dbReference type="Gene3D" id="3.90.640.10">
    <property type="entry name" value="Actin, Chain A, domain 4"/>
    <property type="match status" value="1"/>
</dbReference>
<dbReference type="Gene3D" id="3.30.420.40">
    <property type="match status" value="1"/>
</dbReference>
<dbReference type="GO" id="GO:0005856">
    <property type="term" value="C:cytoskeleton"/>
    <property type="evidence" value="ECO:0007669"/>
    <property type="project" value="UniProtKB-SubCell"/>
</dbReference>
<evidence type="ECO:0000256" key="1">
    <source>
        <dbReference type="ARBA" id="ARBA00004245"/>
    </source>
</evidence>
<accession>A0A8B8FAE9</accession>
<keyword evidence="2" id="KW-0963">Cytoplasm</keyword>
<organism evidence="5 6">
    <name type="scientific">Sipha flava</name>
    <name type="common">yellow sugarcane aphid</name>
    <dbReference type="NCBI Taxonomy" id="143950"/>
    <lineage>
        <taxon>Eukaryota</taxon>
        <taxon>Metazoa</taxon>
        <taxon>Ecdysozoa</taxon>
        <taxon>Arthropoda</taxon>
        <taxon>Hexapoda</taxon>
        <taxon>Insecta</taxon>
        <taxon>Pterygota</taxon>
        <taxon>Neoptera</taxon>
        <taxon>Paraneoptera</taxon>
        <taxon>Hemiptera</taxon>
        <taxon>Sternorrhyncha</taxon>
        <taxon>Aphidomorpha</taxon>
        <taxon>Aphidoidea</taxon>
        <taxon>Aphididae</taxon>
        <taxon>Sipha</taxon>
    </lineage>
</organism>
<dbReference type="Proteomes" id="UP000694846">
    <property type="component" value="Unplaced"/>
</dbReference>
<dbReference type="AlphaFoldDB" id="A0A8B8FAE9"/>
<proteinExistence type="inferred from homology"/>
<dbReference type="FunFam" id="3.90.640.10:FF:000009">
    <property type="entry name" value="Actin-like 6A, isoform CRA_a"/>
    <property type="match status" value="1"/>
</dbReference>
<sequence>MNSGMLYGGDEIGALVFDLGSQSFRFGYAQEDTPKAEIPTVVGISDEGTVDTSMLEPGVKQGNRINENTKHYIDINTLCVPRKGMEVVSCMKDGMIDDWDLFEKLIDFSYSKYLQTDSKYRPVLFSEPPLNDRSKREKLVELMFEKYNLPATYLSKNAVLAAYSCGRPSGIVVDSGATHTTAVPIHDGYVISNAIVKSPLGGDFISRQCRQYFKENEIEVIPHYMVASKEQVKEKEKPIWTKKKLLPEVSNSWHNYMCKSVIQDFQHSVLQVSESPYDERIISALPTSHFEFPNGYNQEFGNERFKIP</sequence>
<dbReference type="InterPro" id="IPR043129">
    <property type="entry name" value="ATPase_NBD"/>
</dbReference>
<dbReference type="PANTHER" id="PTHR11937">
    <property type="entry name" value="ACTIN"/>
    <property type="match status" value="1"/>
</dbReference>